<keyword evidence="9 16" id="KW-0472">Membrane</keyword>
<dbReference type="GO" id="GO:0006457">
    <property type="term" value="P:protein folding"/>
    <property type="evidence" value="ECO:0007669"/>
    <property type="project" value="InterPro"/>
</dbReference>
<dbReference type="InterPro" id="IPR003752">
    <property type="entry name" value="DiS_bond_form_DsbB/BdbC"/>
</dbReference>
<dbReference type="PANTHER" id="PTHR36570">
    <property type="entry name" value="DISULFIDE BOND FORMATION PROTEIN B"/>
    <property type="match status" value="1"/>
</dbReference>
<comment type="subcellular location">
    <subcellularLocation>
        <location evidence="1">Cell inner membrane</location>
        <topology evidence="1">Multi-pass membrane protein</topology>
    </subcellularLocation>
</comment>
<keyword evidence="7 16" id="KW-1133">Transmembrane helix</keyword>
<evidence type="ECO:0000256" key="10">
    <source>
        <dbReference type="ARBA" id="ARBA00023157"/>
    </source>
</evidence>
<protein>
    <recommendedName>
        <fullName evidence="15">Putative protein-disulfide oxidoreductase DsbI</fullName>
    </recommendedName>
</protein>
<evidence type="ECO:0000256" key="3">
    <source>
        <dbReference type="ARBA" id="ARBA00022475"/>
    </source>
</evidence>
<evidence type="ECO:0000256" key="16">
    <source>
        <dbReference type="SAM" id="Phobius"/>
    </source>
</evidence>
<dbReference type="OrthoDB" id="9808637at2"/>
<dbReference type="EMBL" id="FXXP01000002">
    <property type="protein sequence ID" value="SMX28070.1"/>
    <property type="molecule type" value="Genomic_DNA"/>
</dbReference>
<feature type="transmembrane region" description="Helical" evidence="16">
    <location>
        <begin position="63"/>
        <end position="80"/>
    </location>
</feature>
<evidence type="ECO:0000256" key="8">
    <source>
        <dbReference type="ARBA" id="ARBA00023002"/>
    </source>
</evidence>
<feature type="transmembrane region" description="Helical" evidence="16">
    <location>
        <begin position="38"/>
        <end position="56"/>
    </location>
</feature>
<reference evidence="18" key="1">
    <citation type="submission" date="2017-05" db="EMBL/GenBank/DDBJ databases">
        <authorList>
            <person name="Rodrigo-Torres L."/>
            <person name="Arahal R. D."/>
            <person name="Lucena T."/>
        </authorList>
    </citation>
    <scope>NUCLEOTIDE SEQUENCE [LARGE SCALE GENOMIC DNA]</scope>
    <source>
        <strain evidence="18">CECT 8649</strain>
    </source>
</reference>
<comment type="subunit">
    <text evidence="14">Interacts with DsbL.</text>
</comment>
<gene>
    <name evidence="17" type="ORF">TRP8649_02182</name>
</gene>
<dbReference type="GO" id="GO:0015035">
    <property type="term" value="F:protein-disulfide reductase activity"/>
    <property type="evidence" value="ECO:0007669"/>
    <property type="project" value="InterPro"/>
</dbReference>
<evidence type="ECO:0000256" key="7">
    <source>
        <dbReference type="ARBA" id="ARBA00022989"/>
    </source>
</evidence>
<dbReference type="InterPro" id="IPR050183">
    <property type="entry name" value="DsbB"/>
</dbReference>
<dbReference type="PANTHER" id="PTHR36570:SF1">
    <property type="entry name" value="PROTEIN-DISULFIDE OXIDOREDUCTASE DSBI"/>
    <property type="match status" value="1"/>
</dbReference>
<feature type="transmembrane region" description="Helical" evidence="16">
    <location>
        <begin position="130"/>
        <end position="149"/>
    </location>
</feature>
<keyword evidence="5 16" id="KW-0812">Transmembrane</keyword>
<comment type="similarity">
    <text evidence="13">Belongs to the DsbB family. DsbI subfamily.</text>
</comment>
<keyword evidence="3" id="KW-1003">Cell membrane</keyword>
<evidence type="ECO:0000256" key="12">
    <source>
        <dbReference type="ARBA" id="ARBA00037310"/>
    </source>
</evidence>
<accession>A0A238JBK1</accession>
<evidence type="ECO:0000313" key="18">
    <source>
        <dbReference type="Proteomes" id="UP000225972"/>
    </source>
</evidence>
<dbReference type="SUPFAM" id="SSF158442">
    <property type="entry name" value="DsbB-like"/>
    <property type="match status" value="1"/>
</dbReference>
<name>A0A238JBK1_9RHOB</name>
<evidence type="ECO:0000256" key="14">
    <source>
        <dbReference type="ARBA" id="ARBA00038526"/>
    </source>
</evidence>
<evidence type="ECO:0000256" key="9">
    <source>
        <dbReference type="ARBA" id="ARBA00023136"/>
    </source>
</evidence>
<dbReference type="InterPro" id="IPR024199">
    <property type="entry name" value="Uncharacterised_DsbB"/>
</dbReference>
<evidence type="ECO:0000256" key="13">
    <source>
        <dbReference type="ARBA" id="ARBA00038060"/>
    </source>
</evidence>
<evidence type="ECO:0000256" key="6">
    <source>
        <dbReference type="ARBA" id="ARBA00022982"/>
    </source>
</evidence>
<evidence type="ECO:0000256" key="2">
    <source>
        <dbReference type="ARBA" id="ARBA00022448"/>
    </source>
</evidence>
<sequence length="152" mass="16222">MTRTLILLGTLGCTGLILGAYGFQYIGDMPPCAMCWWQRYGHFAGIGFGVLGLILLPRLMAGLAGLGALASGIIAIYHSGVERKIWEGPDTCTSNPVGGLTPEQLLEQIMAAPLVRCDEIPWELFGLSMANYNIAASFVIAALFFAAALRKA</sequence>
<keyword evidence="18" id="KW-1185">Reference proteome</keyword>
<organism evidence="17 18">
    <name type="scientific">Pelagimonas phthalicica</name>
    <dbReference type="NCBI Taxonomy" id="1037362"/>
    <lineage>
        <taxon>Bacteria</taxon>
        <taxon>Pseudomonadati</taxon>
        <taxon>Pseudomonadota</taxon>
        <taxon>Alphaproteobacteria</taxon>
        <taxon>Rhodobacterales</taxon>
        <taxon>Roseobacteraceae</taxon>
        <taxon>Pelagimonas</taxon>
    </lineage>
</organism>
<keyword evidence="8" id="KW-0560">Oxidoreductase</keyword>
<dbReference type="PIRSF" id="PIRSF033913">
    <property type="entry name" value="S-S_format_DsbB"/>
    <property type="match status" value="1"/>
</dbReference>
<dbReference type="RefSeq" id="WP_099245158.1">
    <property type="nucleotide sequence ID" value="NZ_FXXP01000002.1"/>
</dbReference>
<evidence type="ECO:0000256" key="11">
    <source>
        <dbReference type="ARBA" id="ARBA00023284"/>
    </source>
</evidence>
<dbReference type="Proteomes" id="UP000225972">
    <property type="component" value="Unassembled WGS sequence"/>
</dbReference>
<evidence type="ECO:0000313" key="17">
    <source>
        <dbReference type="EMBL" id="SMX28070.1"/>
    </source>
</evidence>
<dbReference type="Gene3D" id="1.20.1550.10">
    <property type="entry name" value="DsbB-like"/>
    <property type="match status" value="1"/>
</dbReference>
<keyword evidence="6" id="KW-0249">Electron transport</keyword>
<evidence type="ECO:0000256" key="15">
    <source>
        <dbReference type="ARBA" id="ARBA00039389"/>
    </source>
</evidence>
<evidence type="ECO:0000256" key="4">
    <source>
        <dbReference type="ARBA" id="ARBA00022519"/>
    </source>
</evidence>
<keyword evidence="11" id="KW-0676">Redox-active center</keyword>
<evidence type="ECO:0000256" key="1">
    <source>
        <dbReference type="ARBA" id="ARBA00004429"/>
    </source>
</evidence>
<dbReference type="AlphaFoldDB" id="A0A238JBK1"/>
<keyword evidence="10" id="KW-1015">Disulfide bond</keyword>
<dbReference type="Pfam" id="PF02600">
    <property type="entry name" value="DsbB"/>
    <property type="match status" value="1"/>
</dbReference>
<comment type="function">
    <text evidence="12">Required for disulfide bond formation in some proteins. Part of a redox system composed of DsbI and DsbL that mediates formation of an essential disulfide bond in AssT.</text>
</comment>
<keyword evidence="4" id="KW-0997">Cell inner membrane</keyword>
<evidence type="ECO:0000256" key="5">
    <source>
        <dbReference type="ARBA" id="ARBA00022692"/>
    </source>
</evidence>
<dbReference type="GO" id="GO:0005886">
    <property type="term" value="C:plasma membrane"/>
    <property type="evidence" value="ECO:0007669"/>
    <property type="project" value="UniProtKB-SubCell"/>
</dbReference>
<dbReference type="InterPro" id="IPR023380">
    <property type="entry name" value="DsbB-like_sf"/>
</dbReference>
<proteinExistence type="inferred from homology"/>
<keyword evidence="2" id="KW-0813">Transport</keyword>